<dbReference type="InterPro" id="IPR015421">
    <property type="entry name" value="PyrdxlP-dep_Trfase_major"/>
</dbReference>
<dbReference type="GO" id="GO:0008732">
    <property type="term" value="F:L-allo-threonine aldolase activity"/>
    <property type="evidence" value="ECO:0007669"/>
    <property type="project" value="TreeGrafter"/>
</dbReference>
<dbReference type="FunCoup" id="G8YD91">
    <property type="interactions" value="1605"/>
</dbReference>
<evidence type="ECO:0000256" key="6">
    <source>
        <dbReference type="ARBA" id="ARBA00050939"/>
    </source>
</evidence>
<name>G8YD91_PICSO</name>
<evidence type="ECO:0000256" key="9">
    <source>
        <dbReference type="PIRSR" id="PIRSR017617-1"/>
    </source>
</evidence>
<evidence type="ECO:0000256" key="5">
    <source>
        <dbReference type="ARBA" id="ARBA00050410"/>
    </source>
</evidence>
<evidence type="ECO:0000259" key="10">
    <source>
        <dbReference type="Pfam" id="PF01212"/>
    </source>
</evidence>
<evidence type="ECO:0000256" key="2">
    <source>
        <dbReference type="ARBA" id="ARBA00006966"/>
    </source>
</evidence>
<evidence type="ECO:0000256" key="7">
    <source>
        <dbReference type="ARBA" id="ARBA00060555"/>
    </source>
</evidence>
<protein>
    <recommendedName>
        <fullName evidence="8">low-specificity L-threonine aldolase</fullName>
        <ecNumber evidence="8">4.1.2.48</ecNumber>
    </recommendedName>
</protein>
<evidence type="ECO:0000256" key="1">
    <source>
        <dbReference type="ARBA" id="ARBA00001933"/>
    </source>
</evidence>
<accession>G8YD91</accession>
<dbReference type="InParanoid" id="G8YD91"/>
<dbReference type="Pfam" id="PF01212">
    <property type="entry name" value="Beta_elim_lyase"/>
    <property type="match status" value="1"/>
</dbReference>
<dbReference type="GO" id="GO:0006545">
    <property type="term" value="P:glycine biosynthetic process"/>
    <property type="evidence" value="ECO:0007669"/>
    <property type="project" value="TreeGrafter"/>
</dbReference>
<dbReference type="FunFam" id="3.40.640.10:FF:000030">
    <property type="entry name" value="Low-specificity L-threonine aldolase"/>
    <property type="match status" value="1"/>
</dbReference>
<dbReference type="Proteomes" id="UP000005222">
    <property type="component" value="Chromosome J"/>
</dbReference>
<dbReference type="InterPro" id="IPR023603">
    <property type="entry name" value="Low_specificity_L-TA-like"/>
</dbReference>
<comment type="similarity">
    <text evidence="2">Belongs to the threonine aldolase family.</text>
</comment>
<dbReference type="SUPFAM" id="SSF53383">
    <property type="entry name" value="PLP-dependent transferases"/>
    <property type="match status" value="1"/>
</dbReference>
<keyword evidence="3" id="KW-0663">Pyridoxal phosphate</keyword>
<dbReference type="InterPro" id="IPR001597">
    <property type="entry name" value="ArAA_b-elim_lyase/Thr_aldolase"/>
</dbReference>
<comment type="pathway">
    <text evidence="7">Amino-acid degradation; L-threonine degradation via aldolase pathway; acetaldehyde and glycine from L-threonine: step 1/1.</text>
</comment>
<gene>
    <name evidence="11" type="primary">Piso0_002685</name>
    <name evidence="11" type="ORF">GNLVRS01_PISO0J17367g</name>
</gene>
<keyword evidence="12" id="KW-1185">Reference proteome</keyword>
<dbReference type="eggNOG" id="KOG1368">
    <property type="taxonomic scope" value="Eukaryota"/>
</dbReference>
<dbReference type="PIRSF" id="PIRSF017617">
    <property type="entry name" value="Thr_aldolase"/>
    <property type="match status" value="1"/>
</dbReference>
<keyword evidence="4" id="KW-0456">Lyase</keyword>
<dbReference type="InterPro" id="IPR015422">
    <property type="entry name" value="PyrdxlP-dep_Trfase_small"/>
</dbReference>
<evidence type="ECO:0000313" key="12">
    <source>
        <dbReference type="Proteomes" id="UP000005222"/>
    </source>
</evidence>
<sequence length="370" mass="40676">MDFSNFSGPSEAHNEFRSDTFTTPTLSMVQSLTRATVGDSVYNEDNSTLELEQKMANIAGKEAGLFCVSGTLANQVGVRVNLKQPPYNVLCDFRTHIYVHEAGGLATLSQAMVQPIVPKNGVHLTLDDDIIPNYIPDDGEIHAAPTKLICLENTLHGMIFPLDEIVKIAAFCKENDVKLHLDGARLFNASVETGISMKEYCSHFDTVSICLSKTLGAPIGSVLVSDAQLIRKANHFRKQAGGGIRQSGILATMAITAIDENVSKLRATHERAKELGKLCESNGIVLAHPVQTNFVFIDFEKSRLDGKIFDELSKKYNVKSYPGRISFHYQISDESFENIQKVVMDCLRLSKQQGSIATPKSAFYQSAKAQ</sequence>
<comment type="cofactor">
    <cofactor evidence="1">
        <name>pyridoxal 5'-phosphate</name>
        <dbReference type="ChEBI" id="CHEBI:597326"/>
    </cofactor>
</comment>
<dbReference type="Gene3D" id="3.90.1150.10">
    <property type="entry name" value="Aspartate Aminotransferase, domain 1"/>
    <property type="match status" value="1"/>
</dbReference>
<comment type="catalytic activity">
    <reaction evidence="6">
        <text>L-allo-threonine = acetaldehyde + glycine</text>
        <dbReference type="Rhea" id="RHEA:26209"/>
        <dbReference type="ChEBI" id="CHEBI:15343"/>
        <dbReference type="ChEBI" id="CHEBI:57305"/>
        <dbReference type="ChEBI" id="CHEBI:58585"/>
        <dbReference type="EC" id="4.1.2.48"/>
    </reaction>
</comment>
<dbReference type="STRING" id="559304.G8YD91"/>
<evidence type="ECO:0000256" key="4">
    <source>
        <dbReference type="ARBA" id="ARBA00023239"/>
    </source>
</evidence>
<evidence type="ECO:0000313" key="11">
    <source>
        <dbReference type="EMBL" id="CCE82922.1"/>
    </source>
</evidence>
<comment type="catalytic activity">
    <reaction evidence="5">
        <text>L-threonine = acetaldehyde + glycine</text>
        <dbReference type="Rhea" id="RHEA:19625"/>
        <dbReference type="ChEBI" id="CHEBI:15343"/>
        <dbReference type="ChEBI" id="CHEBI:57305"/>
        <dbReference type="ChEBI" id="CHEBI:57926"/>
        <dbReference type="EC" id="4.1.2.48"/>
    </reaction>
</comment>
<dbReference type="EC" id="4.1.2.48" evidence="8"/>
<dbReference type="InterPro" id="IPR015424">
    <property type="entry name" value="PyrdxlP-dep_Trfase"/>
</dbReference>
<dbReference type="Gene3D" id="3.40.640.10">
    <property type="entry name" value="Type I PLP-dependent aspartate aminotransferase-like (Major domain)"/>
    <property type="match status" value="1"/>
</dbReference>
<dbReference type="PANTHER" id="PTHR48097">
    <property type="entry name" value="L-THREONINE ALDOLASE-RELATED"/>
    <property type="match status" value="1"/>
</dbReference>
<feature type="modified residue" description="N6-(pyridoxal phosphate)lysine" evidence="9">
    <location>
        <position position="213"/>
    </location>
</feature>
<evidence type="ECO:0000256" key="8">
    <source>
        <dbReference type="ARBA" id="ARBA00066573"/>
    </source>
</evidence>
<dbReference type="AlphaFoldDB" id="G8YD91"/>
<dbReference type="EMBL" id="FO082050">
    <property type="protein sequence ID" value="CCE82922.1"/>
    <property type="molecule type" value="Genomic_DNA"/>
</dbReference>
<feature type="domain" description="Aromatic amino acid beta-eliminating lyase/threonine aldolase" evidence="10">
    <location>
        <begin position="15"/>
        <end position="300"/>
    </location>
</feature>
<proteinExistence type="inferred from homology"/>
<dbReference type="NCBIfam" id="NF041359">
    <property type="entry name" value="GntG_guanitoxin"/>
    <property type="match status" value="1"/>
</dbReference>
<dbReference type="PANTHER" id="PTHR48097:SF9">
    <property type="entry name" value="L-THREONINE ALDOLASE"/>
    <property type="match status" value="1"/>
</dbReference>
<organism evidence="11 12">
    <name type="scientific">Pichia sorbitophila (strain ATCC MYA-4447 / BCRC 22081 / CBS 7064 / NBRC 10061 / NRRL Y-12695)</name>
    <name type="common">Hybrid yeast</name>
    <dbReference type="NCBI Taxonomy" id="559304"/>
    <lineage>
        <taxon>Eukaryota</taxon>
        <taxon>Fungi</taxon>
        <taxon>Dikarya</taxon>
        <taxon>Ascomycota</taxon>
        <taxon>Saccharomycotina</taxon>
        <taxon>Pichiomycetes</taxon>
        <taxon>Debaryomycetaceae</taxon>
        <taxon>Millerozyma</taxon>
    </lineage>
</organism>
<dbReference type="GO" id="GO:0006567">
    <property type="term" value="P:L-threonine catabolic process"/>
    <property type="evidence" value="ECO:0007669"/>
    <property type="project" value="TreeGrafter"/>
</dbReference>
<evidence type="ECO:0000256" key="3">
    <source>
        <dbReference type="ARBA" id="ARBA00022898"/>
    </source>
</evidence>
<dbReference type="OrthoDB" id="10261951at2759"/>
<reference evidence="11 12" key="1">
    <citation type="journal article" date="2012" name="G3 (Bethesda)">
        <title>Pichia sorbitophila, an interspecies yeast hybrid reveals early steps of genome resolution following polyploidization.</title>
        <authorList>
            <person name="Leh Louis V."/>
            <person name="Despons L."/>
            <person name="Friedrich A."/>
            <person name="Martin T."/>
            <person name="Durrens P."/>
            <person name="Casaregola S."/>
            <person name="Neuveglise C."/>
            <person name="Fairhead C."/>
            <person name="Marck C."/>
            <person name="Cruz J.A."/>
            <person name="Straub M.L."/>
            <person name="Kugler V."/>
            <person name="Sacerdot C."/>
            <person name="Uzunov Z."/>
            <person name="Thierry A."/>
            <person name="Weiss S."/>
            <person name="Bleykasten C."/>
            <person name="De Montigny J."/>
            <person name="Jacques N."/>
            <person name="Jung P."/>
            <person name="Lemaire M."/>
            <person name="Mallet S."/>
            <person name="Morel G."/>
            <person name="Richard G.F."/>
            <person name="Sarkar A."/>
            <person name="Savel G."/>
            <person name="Schacherer J."/>
            <person name="Seret M.L."/>
            <person name="Talla E."/>
            <person name="Samson G."/>
            <person name="Jubin C."/>
            <person name="Poulain J."/>
            <person name="Vacherie B."/>
            <person name="Barbe V."/>
            <person name="Pelletier E."/>
            <person name="Sherman D.J."/>
            <person name="Westhof E."/>
            <person name="Weissenbach J."/>
            <person name="Baret P.V."/>
            <person name="Wincker P."/>
            <person name="Gaillardin C."/>
            <person name="Dujon B."/>
            <person name="Souciet J.L."/>
        </authorList>
    </citation>
    <scope>NUCLEOTIDE SEQUENCE [LARGE SCALE GENOMIC DNA]</scope>
    <source>
        <strain evidence="12">ATCC MYA-4447 / BCRC 22081 / CBS 7064 / NBRC 10061 / NRRL Y-12695</strain>
    </source>
</reference>
<dbReference type="OMA" id="GATICRI"/>
<dbReference type="GO" id="GO:0005829">
    <property type="term" value="C:cytosol"/>
    <property type="evidence" value="ECO:0007669"/>
    <property type="project" value="TreeGrafter"/>
</dbReference>
<dbReference type="HOGENOM" id="CLU_029381_1_0_1"/>